<reference evidence="11 12" key="1">
    <citation type="submission" date="2022-05" db="EMBL/GenBank/DDBJ databases">
        <authorList>
            <consortium name="Genoscope - CEA"/>
            <person name="William W."/>
        </authorList>
    </citation>
    <scope>NUCLEOTIDE SEQUENCE [LARGE SCALE GENOMIC DNA]</scope>
</reference>
<dbReference type="PANTHER" id="PTHR24249:SF421">
    <property type="entry name" value="G-PROTEIN COUPLED RECEPTORS FAMILY 1 PROFILE DOMAIN-CONTAINING PROTEIN"/>
    <property type="match status" value="1"/>
</dbReference>
<evidence type="ECO:0000256" key="3">
    <source>
        <dbReference type="ARBA" id="ARBA00022692"/>
    </source>
</evidence>
<feature type="domain" description="G-protein coupled receptors family 1 profile" evidence="10">
    <location>
        <begin position="24"/>
        <end position="266"/>
    </location>
</feature>
<dbReference type="InterPro" id="IPR017452">
    <property type="entry name" value="GPCR_Rhodpsn_7TM"/>
</dbReference>
<evidence type="ECO:0000256" key="4">
    <source>
        <dbReference type="ARBA" id="ARBA00022989"/>
    </source>
</evidence>
<dbReference type="Pfam" id="PF00001">
    <property type="entry name" value="7tm_1"/>
    <property type="match status" value="2"/>
</dbReference>
<proteinExistence type="predicted"/>
<dbReference type="Proteomes" id="UP001159405">
    <property type="component" value="Unassembled WGS sequence"/>
</dbReference>
<feature type="non-terminal residue" evidence="11">
    <location>
        <position position="298"/>
    </location>
</feature>
<feature type="transmembrane region" description="Helical" evidence="9">
    <location>
        <begin position="207"/>
        <end position="225"/>
    </location>
</feature>
<dbReference type="InterPro" id="IPR000276">
    <property type="entry name" value="GPCR_Rhodpsn"/>
</dbReference>
<dbReference type="Gene3D" id="1.20.1070.10">
    <property type="entry name" value="Rhodopsin 7-helix transmembrane proteins"/>
    <property type="match status" value="1"/>
</dbReference>
<dbReference type="EMBL" id="CALNXK010000036">
    <property type="protein sequence ID" value="CAH3121836.1"/>
    <property type="molecule type" value="Genomic_DNA"/>
</dbReference>
<keyword evidence="6 9" id="KW-0472">Membrane</keyword>
<gene>
    <name evidence="11" type="ORF">PLOB_00028948</name>
</gene>
<dbReference type="PANTHER" id="PTHR24249">
    <property type="entry name" value="HISTAMINE RECEPTOR-RELATED G-PROTEIN COUPLED RECEPTOR"/>
    <property type="match status" value="1"/>
</dbReference>
<comment type="caution">
    <text evidence="11">The sequence shown here is derived from an EMBL/GenBank/DDBJ whole genome shotgun (WGS) entry which is preliminary data.</text>
</comment>
<keyword evidence="12" id="KW-1185">Reference proteome</keyword>
<evidence type="ECO:0000259" key="10">
    <source>
        <dbReference type="PROSITE" id="PS50262"/>
    </source>
</evidence>
<evidence type="ECO:0000256" key="2">
    <source>
        <dbReference type="ARBA" id="ARBA00022475"/>
    </source>
</evidence>
<name>A0ABN8NTK9_9CNID</name>
<evidence type="ECO:0000313" key="11">
    <source>
        <dbReference type="EMBL" id="CAH3121836.1"/>
    </source>
</evidence>
<keyword evidence="4 9" id="KW-1133">Transmembrane helix</keyword>
<keyword evidence="2" id="KW-1003">Cell membrane</keyword>
<evidence type="ECO:0000313" key="12">
    <source>
        <dbReference type="Proteomes" id="UP001159405"/>
    </source>
</evidence>
<keyword evidence="7" id="KW-0675">Receptor</keyword>
<evidence type="ECO:0000256" key="8">
    <source>
        <dbReference type="ARBA" id="ARBA00023224"/>
    </source>
</evidence>
<dbReference type="PRINTS" id="PR00237">
    <property type="entry name" value="GPCRRHODOPSN"/>
</dbReference>
<keyword evidence="5" id="KW-0297">G-protein coupled receptor</keyword>
<accession>A0ABN8NTK9</accession>
<protein>
    <recommendedName>
        <fullName evidence="10">G-protein coupled receptors family 1 profile domain-containing protein</fullName>
    </recommendedName>
</protein>
<sequence>MWAYGWLIFIAVISIITCPLTAVMNALVIIAVKTKHRLKTKSNIALACLSTTDLTMGVIGQPAFIAWVIAQLQGNTSSTYCMKTVLSRLALRVLGSLTLSHLAMVHVERYIAIKHSLQYETIVTEDRLVCFSALFWIILLPLIVPFSFLGDKIISIIVDVIIISLFIATVFVCQVVLYYETSRHKKQIATQQVSSEAREKFLRENKALKLTATVLFCLILCYLPLVEVVVTLPSNFFRNSVNLGYTALSTGLTAAVFNSVANPFIYCVSIRQFRVAFIQLVFRKSNADAENMEKRAFG</sequence>
<evidence type="ECO:0000256" key="6">
    <source>
        <dbReference type="ARBA" id="ARBA00023136"/>
    </source>
</evidence>
<organism evidence="11 12">
    <name type="scientific">Porites lobata</name>
    <dbReference type="NCBI Taxonomy" id="104759"/>
    <lineage>
        <taxon>Eukaryota</taxon>
        <taxon>Metazoa</taxon>
        <taxon>Cnidaria</taxon>
        <taxon>Anthozoa</taxon>
        <taxon>Hexacorallia</taxon>
        <taxon>Scleractinia</taxon>
        <taxon>Fungiina</taxon>
        <taxon>Poritidae</taxon>
        <taxon>Porites</taxon>
    </lineage>
</organism>
<evidence type="ECO:0000256" key="5">
    <source>
        <dbReference type="ARBA" id="ARBA00023040"/>
    </source>
</evidence>
<dbReference type="InterPro" id="IPR050569">
    <property type="entry name" value="TAAR"/>
</dbReference>
<feature type="transmembrane region" description="Helical" evidence="9">
    <location>
        <begin position="6"/>
        <end position="32"/>
    </location>
</feature>
<feature type="transmembrane region" description="Helical" evidence="9">
    <location>
        <begin position="245"/>
        <end position="268"/>
    </location>
</feature>
<evidence type="ECO:0000256" key="7">
    <source>
        <dbReference type="ARBA" id="ARBA00023170"/>
    </source>
</evidence>
<feature type="transmembrane region" description="Helical" evidence="9">
    <location>
        <begin position="154"/>
        <end position="179"/>
    </location>
</feature>
<dbReference type="SUPFAM" id="SSF81321">
    <property type="entry name" value="Family A G protein-coupled receptor-like"/>
    <property type="match status" value="1"/>
</dbReference>
<feature type="transmembrane region" description="Helical" evidence="9">
    <location>
        <begin position="89"/>
        <end position="107"/>
    </location>
</feature>
<comment type="subcellular location">
    <subcellularLocation>
        <location evidence="1">Cell membrane</location>
        <topology evidence="1">Multi-pass membrane protein</topology>
    </subcellularLocation>
</comment>
<evidence type="ECO:0000256" key="9">
    <source>
        <dbReference type="SAM" id="Phobius"/>
    </source>
</evidence>
<feature type="transmembrane region" description="Helical" evidence="9">
    <location>
        <begin position="44"/>
        <end position="69"/>
    </location>
</feature>
<feature type="transmembrane region" description="Helical" evidence="9">
    <location>
        <begin position="128"/>
        <end position="148"/>
    </location>
</feature>
<evidence type="ECO:0000256" key="1">
    <source>
        <dbReference type="ARBA" id="ARBA00004651"/>
    </source>
</evidence>
<dbReference type="CDD" id="cd00637">
    <property type="entry name" value="7tm_classA_rhodopsin-like"/>
    <property type="match status" value="1"/>
</dbReference>
<keyword evidence="8" id="KW-0807">Transducer</keyword>
<dbReference type="PROSITE" id="PS50262">
    <property type="entry name" value="G_PROTEIN_RECEP_F1_2"/>
    <property type="match status" value="1"/>
</dbReference>
<keyword evidence="3 9" id="KW-0812">Transmembrane</keyword>